<keyword evidence="3" id="KW-1185">Reference proteome</keyword>
<dbReference type="Proteomes" id="UP001501510">
    <property type="component" value="Unassembled WGS sequence"/>
</dbReference>
<protein>
    <submittedName>
        <fullName evidence="2">DUF3919 family protein</fullName>
    </submittedName>
</protein>
<organism evidence="2 3">
    <name type="scientific">Clostridium oceanicum</name>
    <dbReference type="NCBI Taxonomy" id="1543"/>
    <lineage>
        <taxon>Bacteria</taxon>
        <taxon>Bacillati</taxon>
        <taxon>Bacillota</taxon>
        <taxon>Clostridia</taxon>
        <taxon>Eubacteriales</taxon>
        <taxon>Clostridiaceae</taxon>
        <taxon>Clostridium</taxon>
    </lineage>
</organism>
<keyword evidence="1" id="KW-0812">Transmembrane</keyword>
<gene>
    <name evidence="2" type="ORF">GCM10008906_19900</name>
</gene>
<dbReference type="RefSeq" id="WP_343761279.1">
    <property type="nucleotide sequence ID" value="NZ_BAAACG010000009.1"/>
</dbReference>
<reference evidence="2 3" key="1">
    <citation type="journal article" date="2019" name="Int. J. Syst. Evol. Microbiol.">
        <title>The Global Catalogue of Microorganisms (GCM) 10K type strain sequencing project: providing services to taxonomists for standard genome sequencing and annotation.</title>
        <authorList>
            <consortium name="The Broad Institute Genomics Platform"/>
            <consortium name="The Broad Institute Genome Sequencing Center for Infectious Disease"/>
            <person name="Wu L."/>
            <person name="Ma J."/>
        </authorList>
    </citation>
    <scope>NUCLEOTIDE SEQUENCE [LARGE SCALE GENOMIC DNA]</scope>
    <source>
        <strain evidence="2 3">JCM 1407</strain>
    </source>
</reference>
<proteinExistence type="predicted"/>
<keyword evidence="1" id="KW-0472">Membrane</keyword>
<comment type="caution">
    <text evidence="2">The sequence shown here is derived from an EMBL/GenBank/DDBJ whole genome shotgun (WGS) entry which is preliminary data.</text>
</comment>
<evidence type="ECO:0000313" key="3">
    <source>
        <dbReference type="Proteomes" id="UP001501510"/>
    </source>
</evidence>
<sequence>MKKTNGKIKVIFIYFSIIIFCIIVTNLNYSKLYNKVTIINDKDEVVKKINMSIPVKIKISNNIWGSYILEDNNSIKQIWNLMNKITNDSLKEKNQVNKITEGSINGTIYYLNGMKDDFEIKDSLKLNKYIYNDSYKVPIINTLKNTLFGYLYTPKNIGNFINARNKVTISNNDKEALKLGNVDKETIKNIIYKSYKIENDKEIVDLTTKSENPTAHIKVYIDQENDDFLKSKSYNVVNIDVYDHNFFVVQYMGDENGRHIYIRGNLNDICRKIN</sequence>
<keyword evidence="1" id="KW-1133">Transmembrane helix</keyword>
<evidence type="ECO:0000256" key="1">
    <source>
        <dbReference type="SAM" id="Phobius"/>
    </source>
</evidence>
<dbReference type="InterPro" id="IPR025031">
    <property type="entry name" value="DUF3919"/>
</dbReference>
<dbReference type="Pfam" id="PF13057">
    <property type="entry name" value="DUF3919"/>
    <property type="match status" value="1"/>
</dbReference>
<feature type="transmembrane region" description="Helical" evidence="1">
    <location>
        <begin position="12"/>
        <end position="29"/>
    </location>
</feature>
<accession>A0ABN1JI03</accession>
<evidence type="ECO:0000313" key="2">
    <source>
        <dbReference type="EMBL" id="GAA0740204.1"/>
    </source>
</evidence>
<name>A0ABN1JI03_9CLOT</name>
<dbReference type="EMBL" id="BAAACG010000009">
    <property type="protein sequence ID" value="GAA0740204.1"/>
    <property type="molecule type" value="Genomic_DNA"/>
</dbReference>